<feature type="region of interest" description="Disordered" evidence="1">
    <location>
        <begin position="185"/>
        <end position="205"/>
    </location>
</feature>
<evidence type="ECO:0000313" key="5">
    <source>
        <dbReference type="Proteomes" id="UP000814176"/>
    </source>
</evidence>
<feature type="transmembrane region" description="Helical" evidence="2">
    <location>
        <begin position="85"/>
        <end position="112"/>
    </location>
</feature>
<keyword evidence="2" id="KW-0472">Membrane</keyword>
<keyword evidence="5" id="KW-1185">Reference proteome</keyword>
<name>A0ABQ8KCB0_9APHY</name>
<dbReference type="RefSeq" id="XP_047777563.1">
    <property type="nucleotide sequence ID" value="XM_047924056.1"/>
</dbReference>
<keyword evidence="2" id="KW-0812">Transmembrane</keyword>
<evidence type="ECO:0000256" key="2">
    <source>
        <dbReference type="SAM" id="Phobius"/>
    </source>
</evidence>
<keyword evidence="2" id="KW-1133">Transmembrane helix</keyword>
<gene>
    <name evidence="4" type="ORF">C8Q71DRAFT_764232</name>
</gene>
<feature type="transmembrane region" description="Helical" evidence="2">
    <location>
        <begin position="49"/>
        <end position="73"/>
    </location>
</feature>
<dbReference type="Proteomes" id="UP000814176">
    <property type="component" value="Unassembled WGS sequence"/>
</dbReference>
<sequence length="278" mass="30916">MVRISPIDPSHAHTEHHYCLATATALESCYEISTLKIFASAFESGHLWIMYYSLSIASCIDIFIAASLCYLLSRCRTGFCKTDSLISWLMFYTINTGLVTSMCSLVAVIMLAVFPRTFLTVAFQFVQVKLYINSYLAMLNARSSLRRHRDGSLGGGLSIPRSMIFMPSNSAGEANGVTIIPDPCNSNPSVRVQSNTRTGRHSSMSVEIDPRRDAHGGVLHIYKDASLAQSHETLVVINTRLRDSCPHVDADNNPYDNRRPTVRRPSPTFARRTSVVFI</sequence>
<dbReference type="PANTHER" id="PTHR40465">
    <property type="entry name" value="CHROMOSOME 1, WHOLE GENOME SHOTGUN SEQUENCE"/>
    <property type="match status" value="1"/>
</dbReference>
<evidence type="ECO:0000259" key="3">
    <source>
        <dbReference type="Pfam" id="PF20152"/>
    </source>
</evidence>
<evidence type="ECO:0000313" key="4">
    <source>
        <dbReference type="EMBL" id="KAH9835130.1"/>
    </source>
</evidence>
<proteinExistence type="predicted"/>
<comment type="caution">
    <text evidence="4">The sequence shown here is derived from an EMBL/GenBank/DDBJ whole genome shotgun (WGS) entry which is preliminary data.</text>
</comment>
<organism evidence="4 5">
    <name type="scientific">Rhodofomes roseus</name>
    <dbReference type="NCBI Taxonomy" id="34475"/>
    <lineage>
        <taxon>Eukaryota</taxon>
        <taxon>Fungi</taxon>
        <taxon>Dikarya</taxon>
        <taxon>Basidiomycota</taxon>
        <taxon>Agaricomycotina</taxon>
        <taxon>Agaricomycetes</taxon>
        <taxon>Polyporales</taxon>
        <taxon>Rhodofomes</taxon>
    </lineage>
</organism>
<dbReference type="Pfam" id="PF20152">
    <property type="entry name" value="DUF6534"/>
    <property type="match status" value="1"/>
</dbReference>
<dbReference type="EMBL" id="JADCUA010000013">
    <property type="protein sequence ID" value="KAH9835130.1"/>
    <property type="molecule type" value="Genomic_DNA"/>
</dbReference>
<dbReference type="PANTHER" id="PTHR40465:SF1">
    <property type="entry name" value="DUF6534 DOMAIN-CONTAINING PROTEIN"/>
    <property type="match status" value="1"/>
</dbReference>
<feature type="domain" description="DUF6534" evidence="3">
    <location>
        <begin position="58"/>
        <end position="144"/>
    </location>
</feature>
<accession>A0ABQ8KCB0</accession>
<protein>
    <recommendedName>
        <fullName evidence="3">DUF6534 domain-containing protein</fullName>
    </recommendedName>
</protein>
<dbReference type="GeneID" id="72004788"/>
<feature type="transmembrane region" description="Helical" evidence="2">
    <location>
        <begin position="118"/>
        <end position="139"/>
    </location>
</feature>
<evidence type="ECO:0000256" key="1">
    <source>
        <dbReference type="SAM" id="MobiDB-lite"/>
    </source>
</evidence>
<dbReference type="InterPro" id="IPR045339">
    <property type="entry name" value="DUF6534"/>
</dbReference>
<reference evidence="4 5" key="1">
    <citation type="journal article" date="2021" name="Environ. Microbiol.">
        <title>Gene family expansions and transcriptome signatures uncover fungal adaptations to wood decay.</title>
        <authorList>
            <person name="Hage H."/>
            <person name="Miyauchi S."/>
            <person name="Viragh M."/>
            <person name="Drula E."/>
            <person name="Min B."/>
            <person name="Chaduli D."/>
            <person name="Navarro D."/>
            <person name="Favel A."/>
            <person name="Norest M."/>
            <person name="Lesage-Meessen L."/>
            <person name="Balint B."/>
            <person name="Merenyi Z."/>
            <person name="de Eugenio L."/>
            <person name="Morin E."/>
            <person name="Martinez A.T."/>
            <person name="Baldrian P."/>
            <person name="Stursova M."/>
            <person name="Martinez M.J."/>
            <person name="Novotny C."/>
            <person name="Magnuson J.K."/>
            <person name="Spatafora J.W."/>
            <person name="Maurice S."/>
            <person name="Pangilinan J."/>
            <person name="Andreopoulos W."/>
            <person name="LaButti K."/>
            <person name="Hundley H."/>
            <person name="Na H."/>
            <person name="Kuo A."/>
            <person name="Barry K."/>
            <person name="Lipzen A."/>
            <person name="Henrissat B."/>
            <person name="Riley R."/>
            <person name="Ahrendt S."/>
            <person name="Nagy L.G."/>
            <person name="Grigoriev I.V."/>
            <person name="Martin F."/>
            <person name="Rosso M.N."/>
        </authorList>
    </citation>
    <scope>NUCLEOTIDE SEQUENCE [LARGE SCALE GENOMIC DNA]</scope>
    <source>
        <strain evidence="4 5">CIRM-BRFM 1785</strain>
    </source>
</reference>